<dbReference type="RefSeq" id="WP_035049058.1">
    <property type="nucleotide sequence ID" value="NZ_PEDM01000002.1"/>
</dbReference>
<dbReference type="Proteomes" id="UP000230559">
    <property type="component" value="Unassembled WGS sequence"/>
</dbReference>
<dbReference type="PANTHER" id="PTHR11845:SF13">
    <property type="entry name" value="5'-DEOXYNUCLEOTIDASE HDDC2"/>
    <property type="match status" value="1"/>
</dbReference>
<evidence type="ECO:0000259" key="3">
    <source>
        <dbReference type="Pfam" id="PF13023"/>
    </source>
</evidence>
<dbReference type="PANTHER" id="PTHR11845">
    <property type="entry name" value="5'-DEOXYNUCLEOTIDASE HDDC2"/>
    <property type="match status" value="1"/>
</dbReference>
<dbReference type="Gene3D" id="1.10.3210.10">
    <property type="entry name" value="Hypothetical protein af1432"/>
    <property type="match status" value="1"/>
</dbReference>
<dbReference type="EMBL" id="PEDM01000002">
    <property type="protein sequence ID" value="PIC05933.1"/>
    <property type="molecule type" value="Genomic_DNA"/>
</dbReference>
<accession>A0A2G5RTA0</accession>
<dbReference type="GO" id="GO:0005737">
    <property type="term" value="C:cytoplasm"/>
    <property type="evidence" value="ECO:0007669"/>
    <property type="project" value="TreeGrafter"/>
</dbReference>
<evidence type="ECO:0000313" key="4">
    <source>
        <dbReference type="EMBL" id="PIC05933.1"/>
    </source>
</evidence>
<evidence type="ECO:0000256" key="1">
    <source>
        <dbReference type="ARBA" id="ARBA00022723"/>
    </source>
</evidence>
<dbReference type="SUPFAM" id="SSF109604">
    <property type="entry name" value="HD-domain/PDEase-like"/>
    <property type="match status" value="1"/>
</dbReference>
<reference evidence="4 5" key="1">
    <citation type="submission" date="2017-10" db="EMBL/GenBank/DDBJ databases">
        <title>Draft genome sequence of Anoxybacillus flavithermus KU2-6-11 from caldera Uzon (Russia:Kamchtka).</title>
        <authorList>
            <person name="Korzhuk A.V."/>
            <person name="Rozanov A.S."/>
            <person name="Bryanskaya A.V."/>
            <person name="Peltek S.E."/>
        </authorList>
    </citation>
    <scope>NUCLEOTIDE SEQUENCE [LARGE SCALE GENOMIC DNA]</scope>
    <source>
        <strain evidence="4 5">KU2-6_11</strain>
    </source>
</reference>
<name>A0A2G5RTA0_9BACL</name>
<evidence type="ECO:0000313" key="5">
    <source>
        <dbReference type="Proteomes" id="UP000230559"/>
    </source>
</evidence>
<dbReference type="GO" id="GO:0046872">
    <property type="term" value="F:metal ion binding"/>
    <property type="evidence" value="ECO:0007669"/>
    <property type="project" value="UniProtKB-KW"/>
</dbReference>
<comment type="caution">
    <text evidence="4">The sequence shown here is derived from an EMBL/GenBank/DDBJ whole genome shotgun (WGS) entry which is preliminary data.</text>
</comment>
<dbReference type="AlphaFoldDB" id="A0A2G5RTA0"/>
<keyword evidence="1" id="KW-0479">Metal-binding</keyword>
<sequence length="202" mass="23728">MNDIDKIMNAIKLAQNLKMELRHSWLSNGRQESVAEHTWRMAFMAMLVAPYIKKINQEKLIKMIIIHDLVEAIAGDIPAFNTLHETEAKIQKEQMEFEAALKIKNILPQKIGEEIFNLWLEFEKKETYEAKVANALDKLEVQIQHNEANISTWLEIEYEMVYKMSKHVNFDSFLNQLKDMVEKEGEEKMIESGIKVEKYKNI</sequence>
<protein>
    <submittedName>
        <fullName evidence="4">HD domain-containing protein</fullName>
    </submittedName>
</protein>
<dbReference type="GO" id="GO:0002953">
    <property type="term" value="F:5'-deoxynucleotidase activity"/>
    <property type="evidence" value="ECO:0007669"/>
    <property type="project" value="InterPro"/>
</dbReference>
<organism evidence="4 5">
    <name type="scientific">Anoxybacillus flavithermus</name>
    <dbReference type="NCBI Taxonomy" id="33934"/>
    <lineage>
        <taxon>Bacteria</taxon>
        <taxon>Bacillati</taxon>
        <taxon>Bacillota</taxon>
        <taxon>Bacilli</taxon>
        <taxon>Bacillales</taxon>
        <taxon>Anoxybacillaceae</taxon>
        <taxon>Anoxybacillus</taxon>
    </lineage>
</organism>
<gene>
    <name evidence="4" type="ORF">CS060_02710</name>
</gene>
<proteinExistence type="predicted"/>
<dbReference type="InterPro" id="IPR039356">
    <property type="entry name" value="YfbR/HDDC2"/>
</dbReference>
<dbReference type="Pfam" id="PF13023">
    <property type="entry name" value="HD_3"/>
    <property type="match status" value="1"/>
</dbReference>
<keyword evidence="2" id="KW-0378">Hydrolase</keyword>
<evidence type="ECO:0000256" key="2">
    <source>
        <dbReference type="ARBA" id="ARBA00022801"/>
    </source>
</evidence>
<dbReference type="InterPro" id="IPR006674">
    <property type="entry name" value="HD_domain"/>
</dbReference>
<feature type="domain" description="HD" evidence="3">
    <location>
        <begin position="15"/>
        <end position="166"/>
    </location>
</feature>